<dbReference type="EMBL" id="LR586016">
    <property type="protein sequence ID" value="VIP03084.1"/>
    <property type="molecule type" value="Genomic_DNA"/>
</dbReference>
<evidence type="ECO:0000313" key="4">
    <source>
        <dbReference type="Proteomes" id="UP000464378"/>
    </source>
</evidence>
<protein>
    <submittedName>
        <fullName evidence="3">Hypothetical prolin rich transmembrane protein</fullName>
    </submittedName>
</protein>
<keyword evidence="2" id="KW-1133">Transmembrane helix</keyword>
<feature type="region of interest" description="Disordered" evidence="1">
    <location>
        <begin position="87"/>
        <end position="115"/>
    </location>
</feature>
<dbReference type="KEGG" id="tim:GMBLW1_08760"/>
<keyword evidence="4" id="KW-1185">Reference proteome</keyword>
<name>A0A6C2YNW5_9BACT</name>
<accession>A0A6C2YNW5</accession>
<evidence type="ECO:0000313" key="3">
    <source>
        <dbReference type="EMBL" id="VIP03084.1"/>
    </source>
</evidence>
<dbReference type="Proteomes" id="UP000464378">
    <property type="component" value="Chromosome"/>
</dbReference>
<reference evidence="3" key="1">
    <citation type="submission" date="2019-04" db="EMBL/GenBank/DDBJ databases">
        <authorList>
            <consortium name="Science for Life Laboratories"/>
        </authorList>
    </citation>
    <scope>NUCLEOTIDE SEQUENCE</scope>
    <source>
        <strain evidence="3">MBLW1</strain>
    </source>
</reference>
<dbReference type="EMBL" id="LR593887">
    <property type="protein sequence ID" value="VTS03339.1"/>
    <property type="molecule type" value="Genomic_DNA"/>
</dbReference>
<sequence>MGRRNPFRLPRIPFGTKRWMNRCRDCNSTWYPRGKELSKVCPNCGSPNTEIPGMGCSGCLVFIGILIGALVWLFSRGEVANVPPAMKNEVTSPKKNPSAPAEPAVPVAEPELPSPTPAEAIKELKSETTNRQLIETITGKMSPRSNADLQKVNDAVNEIIKRGDAGRDARWVLIELRSSSASDSSKILRTTIDDAFKDWFGAENVVRVVQAFDRRVVATHLLTTGPELLKHLDQGRDIVAQAAWWIVRNPIDQKNSPDRVSAIAELAMSLLPDLPANDWPHVEAGLKWLVSSNEAKGKDSRERVIDRLPELAGFPGFSEKLRAVLLAELTLRQATDEANRARYQKIIEQLNKIKVKMK</sequence>
<dbReference type="SMR" id="A0A6C2YNW5"/>
<feature type="transmembrane region" description="Helical" evidence="2">
    <location>
        <begin position="55"/>
        <end position="74"/>
    </location>
</feature>
<dbReference type="InParanoid" id="A0A6C2YNW5"/>
<gene>
    <name evidence="3" type="ORF">GMBLW1_08760</name>
</gene>
<keyword evidence="2 3" id="KW-0812">Transmembrane</keyword>
<evidence type="ECO:0000256" key="1">
    <source>
        <dbReference type="SAM" id="MobiDB-lite"/>
    </source>
</evidence>
<keyword evidence="2" id="KW-0472">Membrane</keyword>
<proteinExistence type="predicted"/>
<evidence type="ECO:0000256" key="2">
    <source>
        <dbReference type="SAM" id="Phobius"/>
    </source>
</evidence>
<organism evidence="3">
    <name type="scientific">Tuwongella immobilis</name>
    <dbReference type="NCBI Taxonomy" id="692036"/>
    <lineage>
        <taxon>Bacteria</taxon>
        <taxon>Pseudomonadati</taxon>
        <taxon>Planctomycetota</taxon>
        <taxon>Planctomycetia</taxon>
        <taxon>Gemmatales</taxon>
        <taxon>Gemmataceae</taxon>
        <taxon>Tuwongella</taxon>
    </lineage>
</organism>
<feature type="compositionally biased region" description="Low complexity" evidence="1">
    <location>
        <begin position="97"/>
        <end position="111"/>
    </location>
</feature>
<dbReference type="AlphaFoldDB" id="A0A6C2YNW5"/>